<accession>A0A1V0AB58</accession>
<dbReference type="KEGG" id="noa:BKM31_43425"/>
<reference evidence="2" key="1">
    <citation type="journal article" date="2017" name="Med. Chem. Commun.">
        <title>Nonomuraea sp. ATCC 55076 harbours the largest actinomycete chromosome to date and the kistamicin biosynthetic gene cluster.</title>
        <authorList>
            <person name="Nazari B."/>
            <person name="Forneris C.C."/>
            <person name="Gibson M.I."/>
            <person name="Moon K."/>
            <person name="Schramma K.R."/>
            <person name="Seyedsayamdost M.R."/>
        </authorList>
    </citation>
    <scope>NUCLEOTIDE SEQUENCE [LARGE SCALE GENOMIC DNA]</scope>
    <source>
        <strain evidence="2">ATCC 55076</strain>
    </source>
</reference>
<evidence type="ECO:0000313" key="1">
    <source>
        <dbReference type="EMBL" id="AQZ67409.1"/>
    </source>
</evidence>
<evidence type="ECO:0000313" key="2">
    <source>
        <dbReference type="Proteomes" id="UP000190797"/>
    </source>
</evidence>
<gene>
    <name evidence="1" type="ORF">BKM31_43425</name>
</gene>
<proteinExistence type="predicted"/>
<keyword evidence="2" id="KW-1185">Reference proteome</keyword>
<name>A0A1V0AB58_9ACTN</name>
<dbReference type="AlphaFoldDB" id="A0A1V0AB58"/>
<dbReference type="STRING" id="1909395.BKM31_43425"/>
<sequence length="102" mass="10931">MLPVEVGPEHLGGAELGDAARGGDFAQEAFGVEAGFVQPGVEQLDRHEPPVGRFGLVDDSLRTLAQPSEQPVVAQRDRVTGLQGVRFRHLVLPLVLDPRSQA</sequence>
<organism evidence="1 2">
    <name type="scientific">[Actinomadura] parvosata subsp. kistnae</name>
    <dbReference type="NCBI Taxonomy" id="1909395"/>
    <lineage>
        <taxon>Bacteria</taxon>
        <taxon>Bacillati</taxon>
        <taxon>Actinomycetota</taxon>
        <taxon>Actinomycetes</taxon>
        <taxon>Streptosporangiales</taxon>
        <taxon>Streptosporangiaceae</taxon>
        <taxon>Nonomuraea</taxon>
    </lineage>
</organism>
<dbReference type="EMBL" id="CP017717">
    <property type="protein sequence ID" value="AQZ67409.1"/>
    <property type="molecule type" value="Genomic_DNA"/>
</dbReference>
<dbReference type="Proteomes" id="UP000190797">
    <property type="component" value="Chromosome"/>
</dbReference>
<protein>
    <submittedName>
        <fullName evidence="1">Uncharacterized protein</fullName>
    </submittedName>
</protein>